<name>A0A5C9A1R2_9GAMM</name>
<reference evidence="2 3" key="1">
    <citation type="submission" date="2019-08" db="EMBL/GenBank/DDBJ databases">
        <title>Parahaliea maris sp. nov., isolated from the surface seawater.</title>
        <authorList>
            <person name="Liu Y."/>
        </authorList>
    </citation>
    <scope>NUCLEOTIDE SEQUENCE [LARGE SCALE GENOMIC DNA]</scope>
    <source>
        <strain evidence="2 3">S2-26</strain>
    </source>
</reference>
<proteinExistence type="predicted"/>
<protein>
    <submittedName>
        <fullName evidence="2">Uncharacterized protein</fullName>
    </submittedName>
</protein>
<dbReference type="OrthoDB" id="8527522at2"/>
<feature type="compositionally biased region" description="Basic and acidic residues" evidence="1">
    <location>
        <begin position="50"/>
        <end position="62"/>
    </location>
</feature>
<evidence type="ECO:0000256" key="1">
    <source>
        <dbReference type="SAM" id="MobiDB-lite"/>
    </source>
</evidence>
<organism evidence="2 3">
    <name type="scientific">Parahaliea aestuarii</name>
    <dbReference type="NCBI Taxonomy" id="1852021"/>
    <lineage>
        <taxon>Bacteria</taxon>
        <taxon>Pseudomonadati</taxon>
        <taxon>Pseudomonadota</taxon>
        <taxon>Gammaproteobacteria</taxon>
        <taxon>Cellvibrionales</taxon>
        <taxon>Halieaceae</taxon>
        <taxon>Parahaliea</taxon>
    </lineage>
</organism>
<sequence length="92" mass="10356">MSIVCTQDACNAAQQMAGRAFLEAEGSTPVLPLQGCDVARCQCRYAHSDDRRTASDDNDRRLPASLQSELYPASENIDRRQRRRGRRRSDLT</sequence>
<feature type="compositionally biased region" description="Basic residues" evidence="1">
    <location>
        <begin position="80"/>
        <end position="92"/>
    </location>
</feature>
<evidence type="ECO:0000313" key="2">
    <source>
        <dbReference type="EMBL" id="TXS93291.1"/>
    </source>
</evidence>
<accession>A0A5C9A1R2</accession>
<dbReference type="EMBL" id="VRYZ01000002">
    <property type="protein sequence ID" value="TXS93291.1"/>
    <property type="molecule type" value="Genomic_DNA"/>
</dbReference>
<dbReference type="Proteomes" id="UP000321933">
    <property type="component" value="Unassembled WGS sequence"/>
</dbReference>
<dbReference type="RefSeq" id="WP_148063227.1">
    <property type="nucleotide sequence ID" value="NZ_VRYZ01000002.1"/>
</dbReference>
<comment type="caution">
    <text evidence="2">The sequence shown here is derived from an EMBL/GenBank/DDBJ whole genome shotgun (WGS) entry which is preliminary data.</text>
</comment>
<keyword evidence="3" id="KW-1185">Reference proteome</keyword>
<feature type="region of interest" description="Disordered" evidence="1">
    <location>
        <begin position="50"/>
        <end position="92"/>
    </location>
</feature>
<dbReference type="AlphaFoldDB" id="A0A5C9A1R2"/>
<evidence type="ECO:0000313" key="3">
    <source>
        <dbReference type="Proteomes" id="UP000321933"/>
    </source>
</evidence>
<gene>
    <name evidence="2" type="ORF">FVW59_05470</name>
</gene>